<dbReference type="SUPFAM" id="SSF50956">
    <property type="entry name" value="Thermostable phytase (3-phytase)"/>
    <property type="match status" value="1"/>
</dbReference>
<keyword evidence="3" id="KW-0472">Membrane</keyword>
<comment type="subcellular location">
    <subcellularLocation>
        <location evidence="1">Cell membrane</location>
    </subcellularLocation>
</comment>
<dbReference type="EMBL" id="RBNL01004270">
    <property type="protein sequence ID" value="RML35173.1"/>
    <property type="molecule type" value="Genomic_DNA"/>
</dbReference>
<evidence type="ECO:0000256" key="2">
    <source>
        <dbReference type="ARBA" id="ARBA00022475"/>
    </source>
</evidence>
<dbReference type="GO" id="GO:0005886">
    <property type="term" value="C:plasma membrane"/>
    <property type="evidence" value="ECO:0007669"/>
    <property type="project" value="UniProtKB-SubCell"/>
</dbReference>
<evidence type="ECO:0000313" key="4">
    <source>
        <dbReference type="EMBL" id="RML35173.1"/>
    </source>
</evidence>
<evidence type="ECO:0000256" key="1">
    <source>
        <dbReference type="ARBA" id="ARBA00004236"/>
    </source>
</evidence>
<dbReference type="Pfam" id="PF06977">
    <property type="entry name" value="SdiA-regulated"/>
    <property type="match status" value="1"/>
</dbReference>
<keyword evidence="2" id="KW-1003">Cell membrane</keyword>
<dbReference type="InterPro" id="IPR009722">
    <property type="entry name" value="YjiK/CarP"/>
</dbReference>
<sequence>MRRSTRSLLLLIALVPLAGLFMLANERYRYVERVLFDWQVFWQSDSLEAIGLDQYRAVTEGQVINGLEDDVSGLSFDPDRKSLFTVTNQNPELVELSLDGRVL</sequence>
<accession>A0A3M2V844</accession>
<feature type="non-terminal residue" evidence="4">
    <location>
        <position position="103"/>
    </location>
</feature>
<protein>
    <submittedName>
        <fullName evidence="4">Uncharacterized protein</fullName>
    </submittedName>
</protein>
<dbReference type="Proteomes" id="UP000282378">
    <property type="component" value="Unassembled WGS sequence"/>
</dbReference>
<name>A0A3M2V844_PSEYM</name>
<dbReference type="AlphaFoldDB" id="A0A3M2V844"/>
<reference evidence="4 5" key="1">
    <citation type="submission" date="2018-08" db="EMBL/GenBank/DDBJ databases">
        <title>Recombination of ecologically and evolutionarily significant loci maintains genetic cohesion in the Pseudomonas syringae species complex.</title>
        <authorList>
            <person name="Dillon M."/>
            <person name="Thakur S."/>
            <person name="Almeida R.N.D."/>
            <person name="Weir B.S."/>
            <person name="Guttman D.S."/>
        </authorList>
    </citation>
    <scope>NUCLEOTIDE SEQUENCE [LARGE SCALE GENOMIC DNA]</scope>
    <source>
        <strain evidence="4 5">88_10</strain>
    </source>
</reference>
<gene>
    <name evidence="4" type="ORF">APX70_01667</name>
</gene>
<organism evidence="4 5">
    <name type="scientific">Pseudomonas syringae pv. maculicola</name>
    <dbReference type="NCBI Taxonomy" id="59511"/>
    <lineage>
        <taxon>Bacteria</taxon>
        <taxon>Pseudomonadati</taxon>
        <taxon>Pseudomonadota</taxon>
        <taxon>Gammaproteobacteria</taxon>
        <taxon>Pseudomonadales</taxon>
        <taxon>Pseudomonadaceae</taxon>
        <taxon>Pseudomonas</taxon>
    </lineage>
</organism>
<proteinExistence type="predicted"/>
<evidence type="ECO:0000313" key="5">
    <source>
        <dbReference type="Proteomes" id="UP000282378"/>
    </source>
</evidence>
<comment type="caution">
    <text evidence="4">The sequence shown here is derived from an EMBL/GenBank/DDBJ whole genome shotgun (WGS) entry which is preliminary data.</text>
</comment>
<evidence type="ECO:0000256" key="3">
    <source>
        <dbReference type="ARBA" id="ARBA00023136"/>
    </source>
</evidence>